<comment type="caution">
    <text evidence="3">The sequence shown here is derived from an EMBL/GenBank/DDBJ whole genome shotgun (WGS) entry which is preliminary data.</text>
</comment>
<dbReference type="InterPro" id="IPR001387">
    <property type="entry name" value="Cro/C1-type_HTH"/>
</dbReference>
<dbReference type="Proteomes" id="UP001549104">
    <property type="component" value="Unassembled WGS sequence"/>
</dbReference>
<dbReference type="Pfam" id="PF01381">
    <property type="entry name" value="HTH_3"/>
    <property type="match status" value="1"/>
</dbReference>
<dbReference type="PANTHER" id="PTHR46797">
    <property type="entry name" value="HTH-TYPE TRANSCRIPTIONAL REGULATOR"/>
    <property type="match status" value="1"/>
</dbReference>
<evidence type="ECO:0000256" key="1">
    <source>
        <dbReference type="ARBA" id="ARBA00023125"/>
    </source>
</evidence>
<dbReference type="SMART" id="SM00530">
    <property type="entry name" value="HTH_XRE"/>
    <property type="match status" value="1"/>
</dbReference>
<keyword evidence="1" id="KW-0238">DNA-binding</keyword>
<dbReference type="InterPro" id="IPR050807">
    <property type="entry name" value="TransReg_Diox_bact_type"/>
</dbReference>
<dbReference type="EMBL" id="JBEPME010000004">
    <property type="protein sequence ID" value="MET3657889.1"/>
    <property type="molecule type" value="Genomic_DNA"/>
</dbReference>
<dbReference type="RefSeq" id="WP_354313627.1">
    <property type="nucleotide sequence ID" value="NZ_JBEPME010000004.1"/>
</dbReference>
<sequence length="78" mass="8859">MKPVYERIEEIRKRKGVTKTHIAKSCGKTVSWYYGISVGRRTPDVDSLQEIADALEVDIRVFFGDELSVSLNVETEVV</sequence>
<dbReference type="Gene3D" id="1.10.260.40">
    <property type="entry name" value="lambda repressor-like DNA-binding domains"/>
    <property type="match status" value="1"/>
</dbReference>
<feature type="domain" description="HTH cro/C1-type" evidence="2">
    <location>
        <begin position="8"/>
        <end position="62"/>
    </location>
</feature>
<organism evidence="3 4">
    <name type="scientific">Sporosarcina psychrophila</name>
    <name type="common">Bacillus psychrophilus</name>
    <dbReference type="NCBI Taxonomy" id="1476"/>
    <lineage>
        <taxon>Bacteria</taxon>
        <taxon>Bacillati</taxon>
        <taxon>Bacillota</taxon>
        <taxon>Bacilli</taxon>
        <taxon>Bacillales</taxon>
        <taxon>Caryophanaceae</taxon>
        <taxon>Sporosarcina</taxon>
    </lineage>
</organism>
<dbReference type="CDD" id="cd00093">
    <property type="entry name" value="HTH_XRE"/>
    <property type="match status" value="1"/>
</dbReference>
<evidence type="ECO:0000313" key="4">
    <source>
        <dbReference type="Proteomes" id="UP001549104"/>
    </source>
</evidence>
<dbReference type="SUPFAM" id="SSF47413">
    <property type="entry name" value="lambda repressor-like DNA-binding domains"/>
    <property type="match status" value="1"/>
</dbReference>
<dbReference type="InterPro" id="IPR010982">
    <property type="entry name" value="Lambda_DNA-bd_dom_sf"/>
</dbReference>
<keyword evidence="4" id="KW-1185">Reference proteome</keyword>
<proteinExistence type="predicted"/>
<accession>A0ABV2KCP4</accession>
<dbReference type="PROSITE" id="PS50943">
    <property type="entry name" value="HTH_CROC1"/>
    <property type="match status" value="1"/>
</dbReference>
<name>A0ABV2KCP4_SPOPS</name>
<gene>
    <name evidence="3" type="ORF">ABIC55_002986</name>
</gene>
<evidence type="ECO:0000259" key="2">
    <source>
        <dbReference type="PROSITE" id="PS50943"/>
    </source>
</evidence>
<protein>
    <submittedName>
        <fullName evidence="3">Transcriptional regulator with XRE-family HTH domain</fullName>
    </submittedName>
</protein>
<dbReference type="PANTHER" id="PTHR46797:SF1">
    <property type="entry name" value="METHYLPHOSPHONATE SYNTHASE"/>
    <property type="match status" value="1"/>
</dbReference>
<reference evidence="3 4" key="1">
    <citation type="submission" date="2024-06" db="EMBL/GenBank/DDBJ databases">
        <title>Sorghum-associated microbial communities from plants grown in Nebraska, USA.</title>
        <authorList>
            <person name="Schachtman D."/>
        </authorList>
    </citation>
    <scope>NUCLEOTIDE SEQUENCE [LARGE SCALE GENOMIC DNA]</scope>
    <source>
        <strain evidence="3 4">1288</strain>
    </source>
</reference>
<evidence type="ECO:0000313" key="3">
    <source>
        <dbReference type="EMBL" id="MET3657889.1"/>
    </source>
</evidence>